<dbReference type="GeneID" id="108044431"/>
<dbReference type="Gene3D" id="3.40.50.1820">
    <property type="entry name" value="alpha/beta hydrolase"/>
    <property type="match status" value="1"/>
</dbReference>
<accession>A0A6P4EV07</accession>
<dbReference type="InterPro" id="IPR050266">
    <property type="entry name" value="AB_hydrolase_sf"/>
</dbReference>
<reference evidence="4" key="1">
    <citation type="submission" date="2025-08" db="UniProtKB">
        <authorList>
            <consortium name="RefSeq"/>
        </authorList>
    </citation>
    <scope>IDENTIFICATION</scope>
</reference>
<organism evidence="4">
    <name type="scientific">Drosophila rhopaloa</name>
    <name type="common">Fruit fly</name>
    <dbReference type="NCBI Taxonomy" id="1041015"/>
    <lineage>
        <taxon>Eukaryota</taxon>
        <taxon>Metazoa</taxon>
        <taxon>Ecdysozoa</taxon>
        <taxon>Arthropoda</taxon>
        <taxon>Hexapoda</taxon>
        <taxon>Insecta</taxon>
        <taxon>Pterygota</taxon>
        <taxon>Neoptera</taxon>
        <taxon>Endopterygota</taxon>
        <taxon>Diptera</taxon>
        <taxon>Brachycera</taxon>
        <taxon>Muscomorpha</taxon>
        <taxon>Ephydroidea</taxon>
        <taxon>Drosophilidae</taxon>
        <taxon>Drosophila</taxon>
        <taxon>Sophophora</taxon>
    </lineage>
</organism>
<dbReference type="PANTHER" id="PTHR43798:SF14">
    <property type="entry name" value="SERINE HYDROLASE-LIKE PROTEIN DDB_G0286239"/>
    <property type="match status" value="1"/>
</dbReference>
<protein>
    <submittedName>
        <fullName evidence="4">Probable serine hydrolase</fullName>
    </submittedName>
</protein>
<dbReference type="SUPFAM" id="SSF53474">
    <property type="entry name" value="alpha/beta-Hydrolases"/>
    <property type="match status" value="1"/>
</dbReference>
<feature type="domain" description="AB hydrolase-1" evidence="3">
    <location>
        <begin position="89"/>
        <end position="341"/>
    </location>
</feature>
<proteinExistence type="inferred from homology"/>
<gene>
    <name evidence="4" type="primary">LOC108044431</name>
</gene>
<dbReference type="GO" id="GO:0016020">
    <property type="term" value="C:membrane"/>
    <property type="evidence" value="ECO:0007669"/>
    <property type="project" value="TreeGrafter"/>
</dbReference>
<dbReference type="InterPro" id="IPR000073">
    <property type="entry name" value="AB_hydrolase_1"/>
</dbReference>
<dbReference type="PANTHER" id="PTHR43798">
    <property type="entry name" value="MONOACYLGLYCEROL LIPASE"/>
    <property type="match status" value="1"/>
</dbReference>
<dbReference type="Pfam" id="PF00561">
    <property type="entry name" value="Abhydrolase_1"/>
    <property type="match status" value="1"/>
</dbReference>
<evidence type="ECO:0000256" key="1">
    <source>
        <dbReference type="ARBA" id="ARBA00008645"/>
    </source>
</evidence>
<dbReference type="RefSeq" id="XP_016978933.2">
    <property type="nucleotide sequence ID" value="XM_017123444.2"/>
</dbReference>
<dbReference type="GO" id="GO:0016787">
    <property type="term" value="F:hydrolase activity"/>
    <property type="evidence" value="ECO:0007669"/>
    <property type="project" value="UniProtKB-KW"/>
</dbReference>
<sequence>MTTTGQHSVTVCIDVDMGNGKLDSSRESRSNRHIPKIPRQFIETGRTLYSRHDNNLTKKVTRLLYDEVKIPAPWGYISGRWYGNRTERPILAIHGWLDNLGTFERLIPLLPDYIGVLCIDLPGHGRSSRFPAGVHYNVYDYVFIIPRVMKEFGWSKVSLMGHSLGGVMSFMYAAMAPTTVDFIISLDVLLPRRIEDPSKLFKDIEGYLVEERRQADGTHPEPPSFTLSKMRNVLARSSNNSIPNNLADHMLHRQVAKSQIYPEKVFFSRDGRVKFYHIFDIENGLAAEMARRIQKKPYLVIKGSLSPFVGPRCDEAISILSQDNPHFEFYEVQGAKHHVHLHAAEECARYIVPFIQKHRPLKSSKL</sequence>
<name>A0A6P4EV07_DRORH</name>
<dbReference type="AlphaFoldDB" id="A0A6P4EV07"/>
<dbReference type="RefSeq" id="XP_016978933.1">
    <property type="nucleotide sequence ID" value="XM_017123444.1"/>
</dbReference>
<dbReference type="InterPro" id="IPR029058">
    <property type="entry name" value="AB_hydrolase_fold"/>
</dbReference>
<dbReference type="OrthoDB" id="190201at2759"/>
<evidence type="ECO:0000313" key="4">
    <source>
        <dbReference type="RefSeq" id="XP_016978933.1"/>
    </source>
</evidence>
<evidence type="ECO:0000259" key="3">
    <source>
        <dbReference type="Pfam" id="PF00561"/>
    </source>
</evidence>
<comment type="similarity">
    <text evidence="1">Belongs to the AB hydrolase superfamily.</text>
</comment>
<evidence type="ECO:0000256" key="2">
    <source>
        <dbReference type="ARBA" id="ARBA00022801"/>
    </source>
</evidence>
<keyword evidence="2 4" id="KW-0378">Hydrolase</keyword>